<keyword evidence="3" id="KW-0540">Nuclease</keyword>
<dbReference type="PANTHER" id="PTHR38590:SF1">
    <property type="entry name" value="BLL0828 PROTEIN"/>
    <property type="match status" value="1"/>
</dbReference>
<sequence length="169" mass="18370">MSLTPTDTAKRTQTPPLQGRGKGWGLSADTSSVLQSRARDMRNNPTEPEKRLWRNLSNGQLAGHKFRRQAVIGPYIADFVCPSKRLIVEVDGHTHAAGRDAVRDSALAAQGYRVLRVNNDDVMRNMEGVLRVISDALDEQAVARADGPHPNPSPEGEGLSRAHLEGSVG</sequence>
<dbReference type="InterPro" id="IPR047216">
    <property type="entry name" value="Endonuclease_DUF559_bact"/>
</dbReference>
<keyword evidence="3" id="KW-0255">Endonuclease</keyword>
<gene>
    <name evidence="3" type="ORF">FJQ54_11785</name>
</gene>
<dbReference type="Proteomes" id="UP000319897">
    <property type="component" value="Unassembled WGS sequence"/>
</dbReference>
<name>A0A501XHH2_9SPHN</name>
<dbReference type="Gene3D" id="3.40.960.10">
    <property type="entry name" value="VSR Endonuclease"/>
    <property type="match status" value="1"/>
</dbReference>
<dbReference type="EMBL" id="VFSU01000028">
    <property type="protein sequence ID" value="TPE60088.1"/>
    <property type="molecule type" value="Genomic_DNA"/>
</dbReference>
<accession>A0A501XHH2</accession>
<evidence type="ECO:0000259" key="2">
    <source>
        <dbReference type="Pfam" id="PF04480"/>
    </source>
</evidence>
<feature type="compositionally biased region" description="Polar residues" evidence="1">
    <location>
        <begin position="1"/>
        <end position="16"/>
    </location>
</feature>
<feature type="region of interest" description="Disordered" evidence="1">
    <location>
        <begin position="1"/>
        <end position="29"/>
    </location>
</feature>
<dbReference type="Pfam" id="PF04480">
    <property type="entry name" value="DUF559"/>
    <property type="match status" value="1"/>
</dbReference>
<feature type="domain" description="DUF559" evidence="2">
    <location>
        <begin position="35"/>
        <end position="137"/>
    </location>
</feature>
<dbReference type="PANTHER" id="PTHR38590">
    <property type="entry name" value="BLL0828 PROTEIN"/>
    <property type="match status" value="1"/>
</dbReference>
<dbReference type="CDD" id="cd01038">
    <property type="entry name" value="Endonuclease_DUF559"/>
    <property type="match status" value="1"/>
</dbReference>
<dbReference type="InterPro" id="IPR011335">
    <property type="entry name" value="Restrct_endonuc-II-like"/>
</dbReference>
<protein>
    <submittedName>
        <fullName evidence="3">Endonuclease domain-containing protein</fullName>
    </submittedName>
</protein>
<feature type="region of interest" description="Disordered" evidence="1">
    <location>
        <begin position="143"/>
        <end position="169"/>
    </location>
</feature>
<keyword evidence="3" id="KW-0378">Hydrolase</keyword>
<dbReference type="InterPro" id="IPR007569">
    <property type="entry name" value="DUF559"/>
</dbReference>
<comment type="caution">
    <text evidence="3">The sequence shown here is derived from an EMBL/GenBank/DDBJ whole genome shotgun (WGS) entry which is preliminary data.</text>
</comment>
<evidence type="ECO:0000256" key="1">
    <source>
        <dbReference type="SAM" id="MobiDB-lite"/>
    </source>
</evidence>
<reference evidence="3 4" key="1">
    <citation type="submission" date="2019-06" db="EMBL/GenBank/DDBJ databases">
        <authorList>
            <person name="Lee I."/>
            <person name="Jang G.I."/>
            <person name="Hwang C.Y."/>
        </authorList>
    </citation>
    <scope>NUCLEOTIDE SEQUENCE [LARGE SCALE GENOMIC DNA]</scope>
    <source>
        <strain evidence="3 4">PAMC 28131</strain>
    </source>
</reference>
<dbReference type="AlphaFoldDB" id="A0A501XHH2"/>
<evidence type="ECO:0000313" key="4">
    <source>
        <dbReference type="Proteomes" id="UP000319897"/>
    </source>
</evidence>
<organism evidence="3 4">
    <name type="scientific">Sandaracinobacter neustonicus</name>
    <dbReference type="NCBI Taxonomy" id="1715348"/>
    <lineage>
        <taxon>Bacteria</taxon>
        <taxon>Pseudomonadati</taxon>
        <taxon>Pseudomonadota</taxon>
        <taxon>Alphaproteobacteria</taxon>
        <taxon>Sphingomonadales</taxon>
        <taxon>Sphingosinicellaceae</taxon>
        <taxon>Sandaracinobacter</taxon>
    </lineage>
</organism>
<dbReference type="OrthoDB" id="9798754at2"/>
<proteinExistence type="predicted"/>
<dbReference type="GO" id="GO:0004519">
    <property type="term" value="F:endonuclease activity"/>
    <property type="evidence" value="ECO:0007669"/>
    <property type="project" value="UniProtKB-KW"/>
</dbReference>
<evidence type="ECO:0000313" key="3">
    <source>
        <dbReference type="EMBL" id="TPE60088.1"/>
    </source>
</evidence>
<keyword evidence="4" id="KW-1185">Reference proteome</keyword>
<dbReference type="SUPFAM" id="SSF52980">
    <property type="entry name" value="Restriction endonuclease-like"/>
    <property type="match status" value="1"/>
</dbReference>
<feature type="compositionally biased region" description="Basic and acidic residues" evidence="1">
    <location>
        <begin position="158"/>
        <end position="169"/>
    </location>
</feature>